<dbReference type="GO" id="GO:0008967">
    <property type="term" value="F:phosphoglycolate phosphatase activity"/>
    <property type="evidence" value="ECO:0007669"/>
    <property type="project" value="TreeGrafter"/>
</dbReference>
<dbReference type="SFLD" id="SFLDS00003">
    <property type="entry name" value="Haloacid_Dehalogenase"/>
    <property type="match status" value="1"/>
</dbReference>
<reference evidence="1" key="1">
    <citation type="journal article" date="2012" name="Science">
        <title>Fermentation, hydrogen, and sulfur metabolism in multiple uncultivated bacterial phyla.</title>
        <authorList>
            <person name="Wrighton K.C."/>
            <person name="Thomas B.C."/>
            <person name="Sharon I."/>
            <person name="Miller C.S."/>
            <person name="Castelle C.J."/>
            <person name="VerBerkmoes N.C."/>
            <person name="Wilkins M.J."/>
            <person name="Hettich R.L."/>
            <person name="Lipton M.S."/>
            <person name="Williams K.H."/>
            <person name="Long P.E."/>
            <person name="Banfield J.F."/>
        </authorList>
    </citation>
    <scope>NUCLEOTIDE SEQUENCE [LARGE SCALE GENOMIC DNA]</scope>
</reference>
<dbReference type="InterPro" id="IPR041492">
    <property type="entry name" value="HAD_2"/>
</dbReference>
<dbReference type="EMBL" id="AMFJ01000174">
    <property type="protein sequence ID" value="EKE29449.1"/>
    <property type="molecule type" value="Genomic_DNA"/>
</dbReference>
<dbReference type="SUPFAM" id="SSF56784">
    <property type="entry name" value="HAD-like"/>
    <property type="match status" value="1"/>
</dbReference>
<dbReference type="InterPro" id="IPR036412">
    <property type="entry name" value="HAD-like_sf"/>
</dbReference>
<dbReference type="InterPro" id="IPR023198">
    <property type="entry name" value="PGP-like_dom2"/>
</dbReference>
<dbReference type="AlphaFoldDB" id="K2GGB3"/>
<dbReference type="Gene3D" id="1.10.150.240">
    <property type="entry name" value="Putative phosphatase, domain 2"/>
    <property type="match status" value="1"/>
</dbReference>
<dbReference type="GO" id="GO:0005829">
    <property type="term" value="C:cytosol"/>
    <property type="evidence" value="ECO:0007669"/>
    <property type="project" value="TreeGrafter"/>
</dbReference>
<evidence type="ECO:0008006" key="2">
    <source>
        <dbReference type="Google" id="ProtNLM"/>
    </source>
</evidence>
<dbReference type="PANTHER" id="PTHR43434:SF1">
    <property type="entry name" value="PHOSPHOGLYCOLATE PHOSPHATASE"/>
    <property type="match status" value="1"/>
</dbReference>
<dbReference type="Pfam" id="PF13419">
    <property type="entry name" value="HAD_2"/>
    <property type="match status" value="1"/>
</dbReference>
<protein>
    <recommendedName>
        <fullName evidence="2">HAD family hydrolase</fullName>
    </recommendedName>
</protein>
<dbReference type="InterPro" id="IPR023214">
    <property type="entry name" value="HAD_sf"/>
</dbReference>
<proteinExistence type="predicted"/>
<dbReference type="GO" id="GO:0006281">
    <property type="term" value="P:DNA repair"/>
    <property type="evidence" value="ECO:0007669"/>
    <property type="project" value="TreeGrafter"/>
</dbReference>
<evidence type="ECO:0000313" key="1">
    <source>
        <dbReference type="EMBL" id="EKE29449.1"/>
    </source>
</evidence>
<dbReference type="SFLD" id="SFLDG01129">
    <property type="entry name" value="C1.5:_HAD__Beta-PGM__Phosphata"/>
    <property type="match status" value="1"/>
</dbReference>
<dbReference type="InterPro" id="IPR050155">
    <property type="entry name" value="HAD-like_hydrolase_sf"/>
</dbReference>
<sequence>MIKNLIFDWSWTLSNDLDNIHAVTMNVFEKLGLSRLSLDEYKKEFTLPYMNFYRKFKKDATREEVDGLFMGELRSIWNPSSFEGVLEILEFLESKNIRLSILSSHPQEKLEQEIEDYWFAGFFQDIYGSVPDKIDALKNLMKTKDFKPEETAFAGDMIHDIEAWKEAGIITIAATWWYQTKESLSDSNPDFMIDDIAELKKLFV</sequence>
<gene>
    <name evidence="1" type="ORF">ACD_2C00174G0011</name>
</gene>
<organism evidence="1">
    <name type="scientific">uncultured bacterium</name>
    <name type="common">gcode 4</name>
    <dbReference type="NCBI Taxonomy" id="1234023"/>
    <lineage>
        <taxon>Bacteria</taxon>
        <taxon>environmental samples</taxon>
    </lineage>
</organism>
<accession>K2GGB3</accession>
<comment type="caution">
    <text evidence="1">The sequence shown here is derived from an EMBL/GenBank/DDBJ whole genome shotgun (WGS) entry which is preliminary data.</text>
</comment>
<dbReference type="PANTHER" id="PTHR43434">
    <property type="entry name" value="PHOSPHOGLYCOLATE PHOSPHATASE"/>
    <property type="match status" value="1"/>
</dbReference>
<name>K2GGB3_9BACT</name>
<dbReference type="Gene3D" id="3.40.50.1000">
    <property type="entry name" value="HAD superfamily/HAD-like"/>
    <property type="match status" value="1"/>
</dbReference>